<evidence type="ECO:0000313" key="4">
    <source>
        <dbReference type="EMBL" id="KAF0314777.1"/>
    </source>
</evidence>
<protein>
    <recommendedName>
        <fullName evidence="3">SAM domain-containing protein</fullName>
    </recommendedName>
</protein>
<feature type="compositionally biased region" description="Gly residues" evidence="2">
    <location>
        <begin position="19"/>
        <end position="39"/>
    </location>
</feature>
<feature type="compositionally biased region" description="Basic and acidic residues" evidence="2">
    <location>
        <begin position="1"/>
        <end position="14"/>
    </location>
</feature>
<dbReference type="SUPFAM" id="SSF47769">
    <property type="entry name" value="SAM/Pointed domain"/>
    <property type="match status" value="1"/>
</dbReference>
<feature type="compositionally biased region" description="Polar residues" evidence="2">
    <location>
        <begin position="141"/>
        <end position="157"/>
    </location>
</feature>
<gene>
    <name evidence="4" type="ORF">FJT64_000043</name>
</gene>
<evidence type="ECO:0000256" key="1">
    <source>
        <dbReference type="ARBA" id="ARBA00022737"/>
    </source>
</evidence>
<dbReference type="InterPro" id="IPR001660">
    <property type="entry name" value="SAM"/>
</dbReference>
<comment type="caution">
    <text evidence="4">The sequence shown here is derived from an EMBL/GenBank/DDBJ whole genome shotgun (WGS) entry which is preliminary data.</text>
</comment>
<feature type="compositionally biased region" description="Basic and acidic residues" evidence="2">
    <location>
        <begin position="245"/>
        <end position="255"/>
    </location>
</feature>
<dbReference type="SMART" id="SM00454">
    <property type="entry name" value="SAM"/>
    <property type="match status" value="1"/>
</dbReference>
<dbReference type="EMBL" id="VIIS01000001">
    <property type="protein sequence ID" value="KAF0314777.1"/>
    <property type="molecule type" value="Genomic_DNA"/>
</dbReference>
<feature type="domain" description="SAM" evidence="3">
    <location>
        <begin position="348"/>
        <end position="412"/>
    </location>
</feature>
<dbReference type="AlphaFoldDB" id="A0A6A4X686"/>
<feature type="region of interest" description="Disordered" evidence="2">
    <location>
        <begin position="141"/>
        <end position="174"/>
    </location>
</feature>
<dbReference type="Pfam" id="PF00536">
    <property type="entry name" value="SAM_1"/>
    <property type="match status" value="1"/>
</dbReference>
<evidence type="ECO:0000256" key="2">
    <source>
        <dbReference type="SAM" id="MobiDB-lite"/>
    </source>
</evidence>
<evidence type="ECO:0000259" key="3">
    <source>
        <dbReference type="SMART" id="SM00454"/>
    </source>
</evidence>
<organism evidence="4 5">
    <name type="scientific">Amphibalanus amphitrite</name>
    <name type="common">Striped barnacle</name>
    <name type="synonym">Balanus amphitrite</name>
    <dbReference type="NCBI Taxonomy" id="1232801"/>
    <lineage>
        <taxon>Eukaryota</taxon>
        <taxon>Metazoa</taxon>
        <taxon>Ecdysozoa</taxon>
        <taxon>Arthropoda</taxon>
        <taxon>Crustacea</taxon>
        <taxon>Multicrustacea</taxon>
        <taxon>Cirripedia</taxon>
        <taxon>Thoracica</taxon>
        <taxon>Thoracicalcarea</taxon>
        <taxon>Balanomorpha</taxon>
        <taxon>Balanoidea</taxon>
        <taxon>Balanidae</taxon>
        <taxon>Amphibalaninae</taxon>
        <taxon>Amphibalanus</taxon>
    </lineage>
</organism>
<dbReference type="Gene3D" id="1.10.150.50">
    <property type="entry name" value="Transcription Factor, Ets-1"/>
    <property type="match status" value="1"/>
</dbReference>
<evidence type="ECO:0000313" key="5">
    <source>
        <dbReference type="Proteomes" id="UP000440578"/>
    </source>
</evidence>
<feature type="compositionally biased region" description="Low complexity" evidence="2">
    <location>
        <begin position="45"/>
        <end position="66"/>
    </location>
</feature>
<accession>A0A6A4X686</accession>
<name>A0A6A4X686_AMPAM</name>
<keyword evidence="5" id="KW-1185">Reference proteome</keyword>
<sequence length="420" mass="45336">MVETELRQILDPRLFRSTGAGGPAPGPGSGSGGGGGGGTPPLPALPLGDSPAGSQPGSPSPVRQSVGVGGGGLSQPDLLEAMSSGGGGGGGDGGGGPAVRRSGSSGQGRAWAGRVQEVPLAREPRDMRSRHRIPLNTRLASVSSAGRTDGDVTSMTTGLDLESMLDQTTDQTTDDESTVLEATADGPAIRKQLESLEGMYSEVLRLLGGGQRRVPPGARLPRSGLTKHRMYGSMSSLPSSIGARPVKERRRDDRKKLKDMKGVNKRFQRLESHVVTLARSVAHLSSEMRTQHLMFQELESIRTELTQLRTSPGRALRPHRPANEFEAFRDAVPSLTHPGRVRKLTKFFGDEPPLLRIFLKKLGYEKYAALFERERIGMIELPYMTEDRLQKLGIPIGPRLRILQEAQMSLRNDNFNVYIL</sequence>
<feature type="compositionally biased region" description="Gly residues" evidence="2">
    <location>
        <begin position="84"/>
        <end position="97"/>
    </location>
</feature>
<proteinExistence type="predicted"/>
<feature type="region of interest" description="Disordered" evidence="2">
    <location>
        <begin position="232"/>
        <end position="255"/>
    </location>
</feature>
<keyword evidence="1" id="KW-0677">Repeat</keyword>
<dbReference type="Proteomes" id="UP000440578">
    <property type="component" value="Unassembled WGS sequence"/>
</dbReference>
<dbReference type="PANTHER" id="PTHR10627">
    <property type="entry name" value="SCP160"/>
    <property type="match status" value="1"/>
</dbReference>
<dbReference type="OrthoDB" id="8188202at2759"/>
<feature type="region of interest" description="Disordered" evidence="2">
    <location>
        <begin position="1"/>
        <end position="129"/>
    </location>
</feature>
<dbReference type="GO" id="GO:0005737">
    <property type="term" value="C:cytoplasm"/>
    <property type="evidence" value="ECO:0007669"/>
    <property type="project" value="TreeGrafter"/>
</dbReference>
<dbReference type="PANTHER" id="PTHR10627:SF69">
    <property type="entry name" value="PROTEIN BICAUDAL C"/>
    <property type="match status" value="1"/>
</dbReference>
<reference evidence="4 5" key="1">
    <citation type="submission" date="2019-07" db="EMBL/GenBank/DDBJ databases">
        <title>Draft genome assembly of a fouling barnacle, Amphibalanus amphitrite (Darwin, 1854): The first reference genome for Thecostraca.</title>
        <authorList>
            <person name="Kim W."/>
        </authorList>
    </citation>
    <scope>NUCLEOTIDE SEQUENCE [LARGE SCALE GENOMIC DNA]</scope>
    <source>
        <strain evidence="4">SNU_AA5</strain>
        <tissue evidence="4">Soma without cirri and trophi</tissue>
    </source>
</reference>
<dbReference type="CDD" id="cd09487">
    <property type="entry name" value="SAM_superfamily"/>
    <property type="match status" value="1"/>
</dbReference>
<dbReference type="InterPro" id="IPR013761">
    <property type="entry name" value="SAM/pointed_sf"/>
</dbReference>